<feature type="transmembrane region" description="Helical" evidence="2">
    <location>
        <begin position="6"/>
        <end position="25"/>
    </location>
</feature>
<organism evidence="3">
    <name type="scientific">invertebrate metagenome</name>
    <dbReference type="NCBI Taxonomy" id="1711999"/>
    <lineage>
        <taxon>unclassified sequences</taxon>
        <taxon>metagenomes</taxon>
        <taxon>organismal metagenomes</taxon>
    </lineage>
</organism>
<dbReference type="EMBL" id="NSIT01000068">
    <property type="protein sequence ID" value="PJE79445.1"/>
    <property type="molecule type" value="Genomic_DNA"/>
</dbReference>
<reference evidence="3" key="1">
    <citation type="journal article" date="2017" name="Appl. Environ. Microbiol.">
        <title>Molecular characterization of an Endozoicomonas-like organism causing infection in king scallop Pecten maximus L.</title>
        <authorList>
            <person name="Cano I."/>
            <person name="van Aerle R."/>
            <person name="Ross S."/>
            <person name="Verner-Jeffreys D.W."/>
            <person name="Paley R.K."/>
            <person name="Rimmer G."/>
            <person name="Ryder D."/>
            <person name="Hooper P."/>
            <person name="Stone D."/>
            <person name="Feist S.W."/>
        </authorList>
    </citation>
    <scope>NUCLEOTIDE SEQUENCE</scope>
</reference>
<accession>A0A2H9T882</accession>
<evidence type="ECO:0000256" key="2">
    <source>
        <dbReference type="SAM" id="Phobius"/>
    </source>
</evidence>
<feature type="compositionally biased region" description="Basic and acidic residues" evidence="1">
    <location>
        <begin position="58"/>
        <end position="67"/>
    </location>
</feature>
<sequence>MQQKALLIVAALIGTLLVIIGFFFLRPELQEQILPPAQHPAQQAIHQEPSDTPLPDGDNQHIDRDSENDVTRIIIHHKNGRTDEELDEILSEKVIINNQVVDSPEPED</sequence>
<protein>
    <submittedName>
        <fullName evidence="3">Uncharacterized protein</fullName>
    </submittedName>
</protein>
<comment type="caution">
    <text evidence="3">The sequence shown here is derived from an EMBL/GenBank/DDBJ whole genome shotgun (WGS) entry which is preliminary data.</text>
</comment>
<evidence type="ECO:0000313" key="3">
    <source>
        <dbReference type="EMBL" id="PJE79445.1"/>
    </source>
</evidence>
<keyword evidence="2" id="KW-0812">Transmembrane</keyword>
<dbReference type="AlphaFoldDB" id="A0A2H9T882"/>
<keyword evidence="2" id="KW-1133">Transmembrane helix</keyword>
<evidence type="ECO:0000256" key="1">
    <source>
        <dbReference type="SAM" id="MobiDB-lite"/>
    </source>
</evidence>
<gene>
    <name evidence="3" type="ORF">CI610_01576</name>
</gene>
<keyword evidence="2" id="KW-0472">Membrane</keyword>
<proteinExistence type="predicted"/>
<feature type="compositionally biased region" description="Low complexity" evidence="1">
    <location>
        <begin position="35"/>
        <end position="47"/>
    </location>
</feature>
<feature type="region of interest" description="Disordered" evidence="1">
    <location>
        <begin position="35"/>
        <end position="67"/>
    </location>
</feature>
<name>A0A2H9T882_9ZZZZ</name>